<feature type="active site" description="Proton donor" evidence="1">
    <location>
        <position position="68"/>
    </location>
</feature>
<dbReference type="Proteomes" id="UP000824175">
    <property type="component" value="Unassembled WGS sequence"/>
</dbReference>
<dbReference type="InterPro" id="IPR005235">
    <property type="entry name" value="YmdB-like"/>
</dbReference>
<evidence type="ECO:0000256" key="1">
    <source>
        <dbReference type="PIRSR" id="PIRSR004789-50"/>
    </source>
</evidence>
<feature type="binding site" evidence="2">
    <location>
        <position position="150"/>
    </location>
    <ligand>
        <name>Fe cation</name>
        <dbReference type="ChEBI" id="CHEBI:24875"/>
        <label>2</label>
    </ligand>
</feature>
<feature type="binding site" evidence="2">
    <location>
        <position position="175"/>
    </location>
    <ligand>
        <name>Fe cation</name>
        <dbReference type="ChEBI" id="CHEBI:24875"/>
        <label>2</label>
    </ligand>
</feature>
<dbReference type="InterPro" id="IPR029052">
    <property type="entry name" value="Metallo-depent_PP-like"/>
</dbReference>
<feature type="binding site" evidence="2">
    <location>
        <position position="39"/>
    </location>
    <ligand>
        <name>Fe cation</name>
        <dbReference type="ChEBI" id="CHEBI:24875"/>
        <label>2</label>
    </ligand>
</feature>
<feature type="binding site" evidence="2">
    <location>
        <position position="39"/>
    </location>
    <ligand>
        <name>Fe cation</name>
        <dbReference type="ChEBI" id="CHEBI:24875"/>
        <label>1</label>
    </ligand>
</feature>
<protein>
    <submittedName>
        <fullName evidence="3">TIGR00282 family metallophosphoesterase</fullName>
    </submittedName>
</protein>
<gene>
    <name evidence="3" type="ORF">IAD15_04445</name>
</gene>
<dbReference type="Gene3D" id="3.60.21.10">
    <property type="match status" value="1"/>
</dbReference>
<feature type="binding site" evidence="2">
    <location>
        <position position="67"/>
    </location>
    <ligand>
        <name>Fe cation</name>
        <dbReference type="ChEBI" id="CHEBI:24875"/>
        <label>2</label>
    </ligand>
</feature>
<organism evidence="3 4">
    <name type="scientific">Candidatus Fimiplasma intestinipullorum</name>
    <dbReference type="NCBI Taxonomy" id="2840825"/>
    <lineage>
        <taxon>Bacteria</taxon>
        <taxon>Bacillati</taxon>
        <taxon>Bacillota</taxon>
        <taxon>Clostridia</taxon>
        <taxon>Eubacteriales</taxon>
        <taxon>Candidatus Fimiplasma</taxon>
    </lineage>
</organism>
<accession>A0A9D1L012</accession>
<feature type="binding site" evidence="2">
    <location>
        <position position="177"/>
    </location>
    <ligand>
        <name>Fe cation</name>
        <dbReference type="ChEBI" id="CHEBI:24875"/>
        <label>1</label>
    </ligand>
</feature>
<dbReference type="PANTHER" id="PTHR36303">
    <property type="entry name" value="2',3'-CYCLIC-NUCLEOTIDE 2'-PHOSPHODIESTERASE"/>
    <property type="match status" value="1"/>
</dbReference>
<evidence type="ECO:0000313" key="4">
    <source>
        <dbReference type="Proteomes" id="UP000824175"/>
    </source>
</evidence>
<evidence type="ECO:0000256" key="2">
    <source>
        <dbReference type="PIRSR" id="PIRSR004789-51"/>
    </source>
</evidence>
<dbReference type="PANTHER" id="PTHR36303:SF1">
    <property type="entry name" value="2',3'-CYCLIC-NUCLEOTIDE 2'-PHOSPHODIESTERASE"/>
    <property type="match status" value="1"/>
</dbReference>
<keyword evidence="2" id="KW-0479">Metal-binding</keyword>
<reference evidence="3" key="2">
    <citation type="journal article" date="2021" name="PeerJ">
        <title>Extensive microbial diversity within the chicken gut microbiome revealed by metagenomics and culture.</title>
        <authorList>
            <person name="Gilroy R."/>
            <person name="Ravi A."/>
            <person name="Getino M."/>
            <person name="Pursley I."/>
            <person name="Horton D.L."/>
            <person name="Alikhan N.F."/>
            <person name="Baker D."/>
            <person name="Gharbi K."/>
            <person name="Hall N."/>
            <person name="Watson M."/>
            <person name="Adriaenssens E.M."/>
            <person name="Foster-Nyarko E."/>
            <person name="Jarju S."/>
            <person name="Secka A."/>
            <person name="Antonio M."/>
            <person name="Oren A."/>
            <person name="Chaudhuri R.R."/>
            <person name="La Ragione R."/>
            <person name="Hildebrand F."/>
            <person name="Pallen M.J."/>
        </authorList>
    </citation>
    <scope>NUCLEOTIDE SEQUENCE</scope>
    <source>
        <strain evidence="3">CHK195-11698</strain>
    </source>
</reference>
<dbReference type="Pfam" id="PF13277">
    <property type="entry name" value="YmdB"/>
    <property type="match status" value="1"/>
</dbReference>
<name>A0A9D1L012_9FIRM</name>
<dbReference type="GO" id="GO:0004113">
    <property type="term" value="F:2',3'-cyclic-nucleotide 3'-phosphodiesterase activity"/>
    <property type="evidence" value="ECO:0007669"/>
    <property type="project" value="TreeGrafter"/>
</dbReference>
<dbReference type="SUPFAM" id="SSF56300">
    <property type="entry name" value="Metallo-dependent phosphatases"/>
    <property type="match status" value="1"/>
</dbReference>
<dbReference type="EMBL" id="DVMJ01000036">
    <property type="protein sequence ID" value="HIU13299.1"/>
    <property type="molecule type" value="Genomic_DNA"/>
</dbReference>
<dbReference type="GO" id="GO:0046872">
    <property type="term" value="F:metal ion binding"/>
    <property type="evidence" value="ECO:0007669"/>
    <property type="project" value="UniProtKB-KW"/>
</dbReference>
<sequence length="260" mass="28776">MKIFMIGDIVGQSGRRALDQYLPQLKQKYGIDVVIGNGENAAHGKGMTRRVYDELVFNGLSLISMGNHTFSKRELFDFIDEADRLVVPLNQPATLPGVGSRVIEVKGIRIRLTNLLGITFMNGIVDNPFACMDQLLSRIGKNEIHIVDFHAEATSEKLALGHYLDGRVQAVLGTHTHIQTADERLLPKGTAYITDIGMTGPYDSIIGSDISSILHKMTTGLAGRYQIAEGPAQFCGVILDIDEVHYRVLNIERVYLRPEN</sequence>
<proteinExistence type="predicted"/>
<comment type="caution">
    <text evidence="3">The sequence shown here is derived from an EMBL/GenBank/DDBJ whole genome shotgun (WGS) entry which is preliminary data.</text>
</comment>
<dbReference type="NCBIfam" id="TIGR00282">
    <property type="entry name" value="TIGR00282 family metallophosphoesterase"/>
    <property type="match status" value="1"/>
</dbReference>
<dbReference type="PIRSF" id="PIRSF004789">
    <property type="entry name" value="DR1281"/>
    <property type="match status" value="1"/>
</dbReference>
<feature type="binding site" evidence="2">
    <location>
        <position position="8"/>
    </location>
    <ligand>
        <name>Fe cation</name>
        <dbReference type="ChEBI" id="CHEBI:24875"/>
        <label>1</label>
    </ligand>
</feature>
<feature type="binding site" evidence="2">
    <location>
        <position position="40"/>
    </location>
    <ligand>
        <name>Fe cation</name>
        <dbReference type="ChEBI" id="CHEBI:24875"/>
        <label>1</label>
    </ligand>
</feature>
<dbReference type="AlphaFoldDB" id="A0A9D1L012"/>
<reference evidence="3" key="1">
    <citation type="submission" date="2020-10" db="EMBL/GenBank/DDBJ databases">
        <authorList>
            <person name="Gilroy R."/>
        </authorList>
    </citation>
    <scope>NUCLEOTIDE SEQUENCE</scope>
    <source>
        <strain evidence="3">CHK195-11698</strain>
    </source>
</reference>
<evidence type="ECO:0000313" key="3">
    <source>
        <dbReference type="EMBL" id="HIU13299.1"/>
    </source>
</evidence>